<evidence type="ECO:0000259" key="2">
    <source>
        <dbReference type="Pfam" id="PF05699"/>
    </source>
</evidence>
<feature type="transmembrane region" description="Helical" evidence="1">
    <location>
        <begin position="87"/>
        <end position="110"/>
    </location>
</feature>
<dbReference type="SUPFAM" id="SSF53098">
    <property type="entry name" value="Ribonuclease H-like"/>
    <property type="match status" value="1"/>
</dbReference>
<dbReference type="GO" id="GO:0046983">
    <property type="term" value="F:protein dimerization activity"/>
    <property type="evidence" value="ECO:0007669"/>
    <property type="project" value="InterPro"/>
</dbReference>
<proteinExistence type="predicted"/>
<reference evidence="3" key="2">
    <citation type="submission" date="2020-11" db="EMBL/GenBank/DDBJ databases">
        <authorList>
            <person name="McCartney M.A."/>
            <person name="Auch B."/>
            <person name="Kono T."/>
            <person name="Mallez S."/>
            <person name="Becker A."/>
            <person name="Gohl D.M."/>
            <person name="Silverstein K.A.T."/>
            <person name="Koren S."/>
            <person name="Bechman K.B."/>
            <person name="Herman A."/>
            <person name="Abrahante J.E."/>
            <person name="Garbe J."/>
        </authorList>
    </citation>
    <scope>NUCLEOTIDE SEQUENCE</scope>
    <source>
        <strain evidence="3">Duluth1</strain>
        <tissue evidence="3">Whole animal</tissue>
    </source>
</reference>
<evidence type="ECO:0000313" key="3">
    <source>
        <dbReference type="EMBL" id="KAH3864340.1"/>
    </source>
</evidence>
<dbReference type="InterPro" id="IPR012337">
    <property type="entry name" value="RNaseH-like_sf"/>
</dbReference>
<feature type="domain" description="HAT C-terminal dimerisation" evidence="2">
    <location>
        <begin position="284"/>
        <end position="342"/>
    </location>
</feature>
<dbReference type="EMBL" id="JAIWYP010000002">
    <property type="protein sequence ID" value="KAH3864340.1"/>
    <property type="molecule type" value="Genomic_DNA"/>
</dbReference>
<dbReference type="PANTHER" id="PTHR46289:SF16">
    <property type="entry name" value="52 KDA REPRESSOR OF THE INHIBITOR OF THE PROTEIN KINASE"/>
    <property type="match status" value="1"/>
</dbReference>
<dbReference type="InterPro" id="IPR052958">
    <property type="entry name" value="IFN-induced_PKR_regulator"/>
</dbReference>
<evidence type="ECO:0000313" key="4">
    <source>
        <dbReference type="Proteomes" id="UP000828390"/>
    </source>
</evidence>
<protein>
    <recommendedName>
        <fullName evidence="2">HAT C-terminal dimerisation domain-containing protein</fullName>
    </recommendedName>
</protein>
<gene>
    <name evidence="3" type="ORF">DPMN_027357</name>
</gene>
<dbReference type="InterPro" id="IPR008906">
    <property type="entry name" value="HATC_C_dom"/>
</dbReference>
<keyword evidence="4" id="KW-1185">Reference proteome</keyword>
<reference evidence="3" key="1">
    <citation type="journal article" date="2019" name="bioRxiv">
        <title>The Genome of the Zebra Mussel, Dreissena polymorpha: A Resource for Invasive Species Research.</title>
        <authorList>
            <person name="McCartney M.A."/>
            <person name="Auch B."/>
            <person name="Kono T."/>
            <person name="Mallez S."/>
            <person name="Zhang Y."/>
            <person name="Obille A."/>
            <person name="Becker A."/>
            <person name="Abrahante J.E."/>
            <person name="Garbe J."/>
            <person name="Badalamenti J.P."/>
            <person name="Herman A."/>
            <person name="Mangelson H."/>
            <person name="Liachko I."/>
            <person name="Sullivan S."/>
            <person name="Sone E.D."/>
            <person name="Koren S."/>
            <person name="Silverstein K.A.T."/>
            <person name="Beckman K.B."/>
            <person name="Gohl D.M."/>
        </authorList>
    </citation>
    <scope>NUCLEOTIDE SEQUENCE</scope>
    <source>
        <strain evidence="3">Duluth1</strain>
        <tissue evidence="3">Whole animal</tissue>
    </source>
</reference>
<keyword evidence="1" id="KW-0812">Transmembrane</keyword>
<dbReference type="OrthoDB" id="10037933at2759"/>
<comment type="caution">
    <text evidence="3">The sequence shown here is derived from an EMBL/GenBank/DDBJ whole genome shotgun (WGS) entry which is preliminary data.</text>
</comment>
<name>A0A9D4LU74_DREPO</name>
<dbReference type="PANTHER" id="PTHR46289">
    <property type="entry name" value="52 KDA REPRESSOR OF THE INHIBITOR OF THE PROTEIN KINASE-LIKE PROTEIN-RELATED"/>
    <property type="match status" value="1"/>
</dbReference>
<sequence>MMGTVDRIAVFFNYSPKRQTCLEECRSALEDTEDKRQKVKALCRTRWVERHDALDIFIDFLPAMVDAMSELMEAETRSTTSAEISGFLMAITGFQFIVVLVIVTRCLSYIKNLTVLLQGRSVDVVKAMLEVSVVQDAIQDIRTNIDTYHELWFKETTTIAAKLDVQPSKPRTCGRQTKRDNIEAGTPEDYYKRNMTIPFVDSFLSEMSTRFSELHSKAAMGLKVIPDNLCNSQTTITASDFDWFEEDLPSPQSLPSELHLWKAKWRGISDRPTTLQDSLKHCDVKLYPNVRTVMEISCVFPVTSCECERSISALGLVKSKLRSSMGQDRLSSLCLLSIHREMDIDIKQVVREFARNNPRKMALPDLMSEL</sequence>
<dbReference type="AlphaFoldDB" id="A0A9D4LU74"/>
<evidence type="ECO:0000256" key="1">
    <source>
        <dbReference type="SAM" id="Phobius"/>
    </source>
</evidence>
<dbReference type="Proteomes" id="UP000828390">
    <property type="component" value="Unassembled WGS sequence"/>
</dbReference>
<organism evidence="3 4">
    <name type="scientific">Dreissena polymorpha</name>
    <name type="common">Zebra mussel</name>
    <name type="synonym">Mytilus polymorpha</name>
    <dbReference type="NCBI Taxonomy" id="45954"/>
    <lineage>
        <taxon>Eukaryota</taxon>
        <taxon>Metazoa</taxon>
        <taxon>Spiralia</taxon>
        <taxon>Lophotrochozoa</taxon>
        <taxon>Mollusca</taxon>
        <taxon>Bivalvia</taxon>
        <taxon>Autobranchia</taxon>
        <taxon>Heteroconchia</taxon>
        <taxon>Euheterodonta</taxon>
        <taxon>Imparidentia</taxon>
        <taxon>Neoheterodontei</taxon>
        <taxon>Myida</taxon>
        <taxon>Dreissenoidea</taxon>
        <taxon>Dreissenidae</taxon>
        <taxon>Dreissena</taxon>
    </lineage>
</organism>
<accession>A0A9D4LU74</accession>
<keyword evidence="1" id="KW-0472">Membrane</keyword>
<keyword evidence="1" id="KW-1133">Transmembrane helix</keyword>
<dbReference type="Pfam" id="PF05699">
    <property type="entry name" value="Dimer_Tnp_hAT"/>
    <property type="match status" value="1"/>
</dbReference>